<protein>
    <submittedName>
        <fullName evidence="2">Uncharacterized protein</fullName>
    </submittedName>
</protein>
<dbReference type="AlphaFoldDB" id="A0A448PEG0"/>
<organism evidence="2 3">
    <name type="scientific">Trueperella bialowiezensis</name>
    <dbReference type="NCBI Taxonomy" id="312285"/>
    <lineage>
        <taxon>Bacteria</taxon>
        <taxon>Bacillati</taxon>
        <taxon>Actinomycetota</taxon>
        <taxon>Actinomycetes</taxon>
        <taxon>Actinomycetales</taxon>
        <taxon>Actinomycetaceae</taxon>
        <taxon>Trueperella</taxon>
    </lineage>
</organism>
<dbReference type="KEGG" id="tbw:NCTC13354_00992"/>
<evidence type="ECO:0000313" key="3">
    <source>
        <dbReference type="Proteomes" id="UP000269542"/>
    </source>
</evidence>
<dbReference type="EMBL" id="LR134476">
    <property type="protein sequence ID" value="VEI13280.1"/>
    <property type="molecule type" value="Genomic_DNA"/>
</dbReference>
<gene>
    <name evidence="2" type="ORF">NCTC13354_00992</name>
</gene>
<reference evidence="2 3" key="1">
    <citation type="submission" date="2018-12" db="EMBL/GenBank/DDBJ databases">
        <authorList>
            <consortium name="Pathogen Informatics"/>
        </authorList>
    </citation>
    <scope>NUCLEOTIDE SEQUENCE [LARGE SCALE GENOMIC DNA]</scope>
    <source>
        <strain evidence="2 3">NCTC13354</strain>
    </source>
</reference>
<proteinExistence type="predicted"/>
<feature type="compositionally biased region" description="Basic and acidic residues" evidence="1">
    <location>
        <begin position="97"/>
        <end position="109"/>
    </location>
</feature>
<feature type="region of interest" description="Disordered" evidence="1">
    <location>
        <begin position="76"/>
        <end position="128"/>
    </location>
</feature>
<evidence type="ECO:0000256" key="1">
    <source>
        <dbReference type="SAM" id="MobiDB-lite"/>
    </source>
</evidence>
<evidence type="ECO:0000313" key="2">
    <source>
        <dbReference type="EMBL" id="VEI13280.1"/>
    </source>
</evidence>
<accession>A0A448PEG0</accession>
<sequence>MTFIDWALEQAVKHPKLEGAFVSASGEWLDVLLPDGRAFRFRPGALIKSDAPLEQRTVLLDRLIDVGVEQAEESRVLEAADEPGDGVVANKPADSSGGRDEESGGERTGEGGGESGSESGVGQPQDQGEAPIFPIVRAADYFLASHRGSDSMVYLPITDFLAVGIAHDYPDTIEPIYYSQLEDSDADIGEVVSEAVNRLRQAAGRRSQSVEIEVTEIAGARVMSFLQPANYEVSWFVDVEMTMHIAERISEHRPDDIPLFVPASRSKLYIVFADDPHLTDFFEFLLDQRDASDVVYPLPHTVAEDGWLEWQPFPGSRLADVLANLRNHYRQKIYRAQLDVISQWPHVGAVTSFDIRRLTSGERVSVTTWDASNDHGTIPKTDFVTFTRRPSPHPWEDVTPVNITVRTHVARELWPAGFSDDTNVWPPRYTITGFPDDDTLLALKGATDRQF</sequence>
<keyword evidence="3" id="KW-1185">Reference proteome</keyword>
<dbReference type="RefSeq" id="WP_126416412.1">
    <property type="nucleotide sequence ID" value="NZ_LR134476.1"/>
</dbReference>
<dbReference type="OrthoDB" id="3719833at2"/>
<name>A0A448PEG0_9ACTO</name>
<dbReference type="Proteomes" id="UP000269542">
    <property type="component" value="Chromosome"/>
</dbReference>